<sequence>MIPALNNPGFVTNNLQKQQISPVLSLFAGGVAGGVEAATTYPFEFAKTRSQLASKAPGQTPIWHMVRNVLRTERISGLYTGCSTLVVGTAFKAGVRFLTFDTIKNALADENGKISGGRAILAGSLAGCAESILAVTPTERLKTALIDDANNQKRFKGSFHALRILVAERGIGNLYRGLVSTTMKQSATSAVRMGSYTILRGMSQTHSVPQNTLATFLMGATAGTITVYATQPFDTVKTRAQSAAGAGTIEAMKSVLRDKGLFGFWAGSTMRLGRLVLSGGIVFSVYENIVRVCNSAGY</sequence>
<keyword evidence="3 11" id="KW-0813">Transport</keyword>
<dbReference type="GO" id="GO:0071913">
    <property type="term" value="F:citrate secondary active transmembrane transporter activity"/>
    <property type="evidence" value="ECO:0007669"/>
    <property type="project" value="TreeGrafter"/>
</dbReference>
<dbReference type="Proteomes" id="UP000235371">
    <property type="component" value="Unassembled WGS sequence"/>
</dbReference>
<evidence type="ECO:0000256" key="11">
    <source>
        <dbReference type="RuleBase" id="RU000488"/>
    </source>
</evidence>
<keyword evidence="9 10" id="KW-0472">Membrane</keyword>
<dbReference type="InterPro" id="IPR049563">
    <property type="entry name" value="TXTP-like"/>
</dbReference>
<comment type="similarity">
    <text evidence="2 11">Belongs to the mitochondrial carrier (TC 2.A.29) family.</text>
</comment>
<gene>
    <name evidence="12" type="ORF">K444DRAFT_592494</name>
</gene>
<dbReference type="PROSITE" id="PS50920">
    <property type="entry name" value="SOLCAR"/>
    <property type="match status" value="3"/>
</dbReference>
<dbReference type="OrthoDB" id="44467at2759"/>
<keyword evidence="8" id="KW-0496">Mitochondrion</keyword>
<keyword evidence="13" id="KW-1185">Reference proteome</keyword>
<evidence type="ECO:0000256" key="4">
    <source>
        <dbReference type="ARBA" id="ARBA00022692"/>
    </source>
</evidence>
<dbReference type="SUPFAM" id="SSF103506">
    <property type="entry name" value="Mitochondrial carrier"/>
    <property type="match status" value="1"/>
</dbReference>
<feature type="repeat" description="Solcar" evidence="10">
    <location>
        <begin position="210"/>
        <end position="292"/>
    </location>
</feature>
<organism evidence="12 13">
    <name type="scientific">Hyaloscypha bicolor E</name>
    <dbReference type="NCBI Taxonomy" id="1095630"/>
    <lineage>
        <taxon>Eukaryota</taxon>
        <taxon>Fungi</taxon>
        <taxon>Dikarya</taxon>
        <taxon>Ascomycota</taxon>
        <taxon>Pezizomycotina</taxon>
        <taxon>Leotiomycetes</taxon>
        <taxon>Helotiales</taxon>
        <taxon>Hyaloscyphaceae</taxon>
        <taxon>Hyaloscypha</taxon>
        <taxon>Hyaloscypha bicolor</taxon>
    </lineage>
</organism>
<dbReference type="GO" id="GO:0031966">
    <property type="term" value="C:mitochondrial membrane"/>
    <property type="evidence" value="ECO:0007669"/>
    <property type="project" value="UniProtKB-SubCell"/>
</dbReference>
<dbReference type="STRING" id="1095630.A0A2J6T4P3"/>
<feature type="repeat" description="Solcar" evidence="10">
    <location>
        <begin position="20"/>
        <end position="106"/>
    </location>
</feature>
<keyword evidence="4 10" id="KW-0812">Transmembrane</keyword>
<evidence type="ECO:0000256" key="10">
    <source>
        <dbReference type="PROSITE-ProRule" id="PRU00282"/>
    </source>
</evidence>
<dbReference type="InterPro" id="IPR023395">
    <property type="entry name" value="MCP_dom_sf"/>
</dbReference>
<evidence type="ECO:0000313" key="12">
    <source>
        <dbReference type="EMBL" id="PMD57994.1"/>
    </source>
</evidence>
<dbReference type="RefSeq" id="XP_024734898.1">
    <property type="nucleotide sequence ID" value="XM_024878240.1"/>
</dbReference>
<dbReference type="PANTHER" id="PTHR45788:SF3">
    <property type="entry name" value="TRICARBOXYLATE TRANSPORT PROTEIN"/>
    <property type="match status" value="1"/>
</dbReference>
<evidence type="ECO:0000256" key="3">
    <source>
        <dbReference type="ARBA" id="ARBA00022448"/>
    </source>
</evidence>
<feature type="repeat" description="Solcar" evidence="10">
    <location>
        <begin position="117"/>
        <end position="202"/>
    </location>
</feature>
<evidence type="ECO:0000256" key="9">
    <source>
        <dbReference type="ARBA" id="ARBA00023136"/>
    </source>
</evidence>
<dbReference type="GO" id="GO:0006843">
    <property type="term" value="P:mitochondrial citrate transmembrane transport"/>
    <property type="evidence" value="ECO:0007669"/>
    <property type="project" value="TreeGrafter"/>
</dbReference>
<dbReference type="AlphaFoldDB" id="A0A2J6T4P3"/>
<dbReference type="Gene3D" id="1.50.40.10">
    <property type="entry name" value="Mitochondrial carrier domain"/>
    <property type="match status" value="1"/>
</dbReference>
<evidence type="ECO:0000256" key="7">
    <source>
        <dbReference type="ARBA" id="ARBA00022989"/>
    </source>
</evidence>
<evidence type="ECO:0000256" key="6">
    <source>
        <dbReference type="ARBA" id="ARBA00022792"/>
    </source>
</evidence>
<dbReference type="InParanoid" id="A0A2J6T4P3"/>
<name>A0A2J6T4P3_9HELO</name>
<comment type="subcellular location">
    <subcellularLocation>
        <location evidence="1">Mitochondrion membrane</location>
        <topology evidence="1">Multi-pass membrane protein</topology>
    </subcellularLocation>
</comment>
<evidence type="ECO:0000256" key="8">
    <source>
        <dbReference type="ARBA" id="ARBA00023128"/>
    </source>
</evidence>
<protein>
    <submittedName>
        <fullName evidence="12">Tricarboxylate transport protein, mitochondrial</fullName>
    </submittedName>
</protein>
<keyword evidence="7" id="KW-1133">Transmembrane helix</keyword>
<dbReference type="PANTHER" id="PTHR45788">
    <property type="entry name" value="SUCCINATE/FUMARATE MITOCHONDRIAL TRANSPORTER-RELATED"/>
    <property type="match status" value="1"/>
</dbReference>
<evidence type="ECO:0000313" key="13">
    <source>
        <dbReference type="Proteomes" id="UP000235371"/>
    </source>
</evidence>
<dbReference type="InterPro" id="IPR018108">
    <property type="entry name" value="MCP_transmembrane"/>
</dbReference>
<proteinExistence type="inferred from homology"/>
<accession>A0A2J6T4P3</accession>
<reference evidence="12 13" key="1">
    <citation type="submission" date="2016-04" db="EMBL/GenBank/DDBJ databases">
        <title>A degradative enzymes factory behind the ericoid mycorrhizal symbiosis.</title>
        <authorList>
            <consortium name="DOE Joint Genome Institute"/>
            <person name="Martino E."/>
            <person name="Morin E."/>
            <person name="Grelet G."/>
            <person name="Kuo A."/>
            <person name="Kohler A."/>
            <person name="Daghino S."/>
            <person name="Barry K."/>
            <person name="Choi C."/>
            <person name="Cichocki N."/>
            <person name="Clum A."/>
            <person name="Copeland A."/>
            <person name="Hainaut M."/>
            <person name="Haridas S."/>
            <person name="Labutti K."/>
            <person name="Lindquist E."/>
            <person name="Lipzen A."/>
            <person name="Khouja H.-R."/>
            <person name="Murat C."/>
            <person name="Ohm R."/>
            <person name="Olson A."/>
            <person name="Spatafora J."/>
            <person name="Veneault-Fourrey C."/>
            <person name="Henrissat B."/>
            <person name="Grigoriev I."/>
            <person name="Martin F."/>
            <person name="Perotto S."/>
        </authorList>
    </citation>
    <scope>NUCLEOTIDE SEQUENCE [LARGE SCALE GENOMIC DNA]</scope>
    <source>
        <strain evidence="12 13">E</strain>
    </source>
</reference>
<keyword evidence="6" id="KW-0999">Mitochondrion inner membrane</keyword>
<evidence type="ECO:0000256" key="2">
    <source>
        <dbReference type="ARBA" id="ARBA00006375"/>
    </source>
</evidence>
<dbReference type="GeneID" id="36586317"/>
<dbReference type="Pfam" id="PF00153">
    <property type="entry name" value="Mito_carr"/>
    <property type="match status" value="3"/>
</dbReference>
<keyword evidence="5" id="KW-0677">Repeat</keyword>
<evidence type="ECO:0000256" key="5">
    <source>
        <dbReference type="ARBA" id="ARBA00022737"/>
    </source>
</evidence>
<dbReference type="EMBL" id="KZ613838">
    <property type="protein sequence ID" value="PMD57994.1"/>
    <property type="molecule type" value="Genomic_DNA"/>
</dbReference>
<evidence type="ECO:0000256" key="1">
    <source>
        <dbReference type="ARBA" id="ARBA00004225"/>
    </source>
</evidence>